<evidence type="ECO:0000313" key="1">
    <source>
        <dbReference type="EMBL" id="KUN03147.1"/>
    </source>
</evidence>
<dbReference type="EMBL" id="LMWN01000035">
    <property type="protein sequence ID" value="KUN03147.1"/>
    <property type="molecule type" value="Genomic_DNA"/>
</dbReference>
<evidence type="ECO:0000313" key="2">
    <source>
        <dbReference type="Proteomes" id="UP000053127"/>
    </source>
</evidence>
<reference evidence="1 2" key="1">
    <citation type="submission" date="2015-10" db="EMBL/GenBank/DDBJ databases">
        <title>Draft genome sequence of Streptomyces yokosukanensis DSM 40224, type strain for the species Streptomyces yokosukanensis.</title>
        <authorList>
            <person name="Ruckert C."/>
            <person name="Winkler A."/>
            <person name="Kalinowski J."/>
            <person name="Kampfer P."/>
            <person name="Glaeser S."/>
        </authorList>
    </citation>
    <scope>NUCLEOTIDE SEQUENCE [LARGE SCALE GENOMIC DNA]</scope>
    <source>
        <strain evidence="1 2">DSM 40224</strain>
    </source>
</reference>
<accession>A0A117Q1A4</accession>
<comment type="caution">
    <text evidence="1">The sequence shown here is derived from an EMBL/GenBank/DDBJ whole genome shotgun (WGS) entry which is preliminary data.</text>
</comment>
<keyword evidence="2" id="KW-1185">Reference proteome</keyword>
<protein>
    <submittedName>
        <fullName evidence="1">Uncharacterized protein</fullName>
    </submittedName>
</protein>
<proteinExistence type="predicted"/>
<organism evidence="1 2">
    <name type="scientific">Streptomyces yokosukanensis</name>
    <dbReference type="NCBI Taxonomy" id="67386"/>
    <lineage>
        <taxon>Bacteria</taxon>
        <taxon>Bacillati</taxon>
        <taxon>Actinomycetota</taxon>
        <taxon>Actinomycetes</taxon>
        <taxon>Kitasatosporales</taxon>
        <taxon>Streptomycetaceae</taxon>
        <taxon>Streptomyces</taxon>
    </lineage>
</organism>
<sequence length="469" mass="50077">MHYWRHSGGVDMSEVIAGRTVTLLSQWFDFEGGSLTNLDATPTITITSVATGATALAATASGITHPGTGSYGYAWTPTSTLTAGLYLATWSGLKSSAPVTATETVTVAAPASADATNTSPDGVWYATREDVQRALDVKVTARNRREIDAALEAASRSVDALCHRRFYPVVATRYYDWPNFQYAYPWRIWFDQWELAAVPSAVTSGAVTIPLSACNFEPVSSGPPYTYIELRRDQPYSFGVGSTPQRDVAITGLYGYRNTETALGILTAAVTTATATTISVDGPTSAVVGVGSVLRVDSERLIVSERTESSTGQTGTITASKGDVSLAVSDGTKYAVDEVLLLDSERMRIDDIAGNALTVERAYDGTVLAAHTAATIYAPRTLTVTRGALGTTADTHGSGSTVYRWDPPGLVHQLTKAEAITQLTQERAGWFMKASTTGQSAGRVSADAIQNLRDQTYTEHGRKSRIRVV</sequence>
<name>A0A117Q1A4_9ACTN</name>
<dbReference type="STRING" id="67386.AQI95_24630"/>
<dbReference type="Proteomes" id="UP000053127">
    <property type="component" value="Unassembled WGS sequence"/>
</dbReference>
<dbReference type="AlphaFoldDB" id="A0A117Q1A4"/>
<gene>
    <name evidence="1" type="ORF">AQI95_24630</name>
</gene>